<keyword evidence="11" id="KW-0753">Steroid metabolism</keyword>
<keyword evidence="4 13" id="KW-0812">Transmembrane</keyword>
<evidence type="ECO:0000313" key="16">
    <source>
        <dbReference type="EMBL" id="KAK7884268.1"/>
    </source>
</evidence>
<evidence type="ECO:0000256" key="3">
    <source>
        <dbReference type="ARBA" id="ARBA00022516"/>
    </source>
</evidence>
<evidence type="ECO:0000256" key="14">
    <source>
        <dbReference type="SAM" id="Phobius"/>
    </source>
</evidence>
<sequence length="150" mass="17622">MWTWPSTLYFVCNSNLSLLFGYNPRKWIHLYLQLSIPSGHGIFRFLPMWPMIDPWDQGFLSQLWKEYSKGDSRYVIADNFTVCMETVTACFWGPCSFWAVYAFLTNRPYRFVLQLIISLGQLYGAVLYFFTEHRDGYAHSRNSSVGRALD</sequence>
<evidence type="ECO:0000256" key="2">
    <source>
        <dbReference type="ARBA" id="ARBA00008337"/>
    </source>
</evidence>
<evidence type="ECO:0000256" key="7">
    <source>
        <dbReference type="ARBA" id="ARBA00023011"/>
    </source>
</evidence>
<evidence type="ECO:0000256" key="13">
    <source>
        <dbReference type="PROSITE-ProRule" id="PRU01087"/>
    </source>
</evidence>
<dbReference type="GO" id="GO:0006695">
    <property type="term" value="P:cholesterol biosynthetic process"/>
    <property type="evidence" value="ECO:0007669"/>
    <property type="project" value="TreeGrafter"/>
</dbReference>
<gene>
    <name evidence="16" type="ORF">WMY93_027391</name>
</gene>
<dbReference type="GO" id="GO:0004769">
    <property type="term" value="F:steroid Delta-isomerase activity"/>
    <property type="evidence" value="ECO:0007669"/>
    <property type="project" value="TreeGrafter"/>
</dbReference>
<protein>
    <recommendedName>
        <fullName evidence="15">EXPERA domain-containing protein</fullName>
    </recommendedName>
</protein>
<keyword evidence="8" id="KW-0443">Lipid metabolism</keyword>
<dbReference type="Proteomes" id="UP001460270">
    <property type="component" value="Unassembled WGS sequence"/>
</dbReference>
<evidence type="ECO:0000256" key="10">
    <source>
        <dbReference type="ARBA" id="ARBA00023166"/>
    </source>
</evidence>
<comment type="caution">
    <text evidence="16">The sequence shown here is derived from an EMBL/GenBank/DDBJ whole genome shotgun (WGS) entry which is preliminary data.</text>
</comment>
<dbReference type="InterPro" id="IPR033118">
    <property type="entry name" value="EXPERA"/>
</dbReference>
<evidence type="ECO:0000259" key="15">
    <source>
        <dbReference type="PROSITE" id="PS51751"/>
    </source>
</evidence>
<keyword evidence="9 13" id="KW-0472">Membrane</keyword>
<keyword evidence="6 13" id="KW-1133">Transmembrane helix</keyword>
<dbReference type="AlphaFoldDB" id="A0AAW0N301"/>
<keyword evidence="10" id="KW-1207">Sterol metabolism</keyword>
<organism evidence="16 17">
    <name type="scientific">Mugilogobius chulae</name>
    <name type="common">yellowstripe goby</name>
    <dbReference type="NCBI Taxonomy" id="88201"/>
    <lineage>
        <taxon>Eukaryota</taxon>
        <taxon>Metazoa</taxon>
        <taxon>Chordata</taxon>
        <taxon>Craniata</taxon>
        <taxon>Vertebrata</taxon>
        <taxon>Euteleostomi</taxon>
        <taxon>Actinopterygii</taxon>
        <taxon>Neopterygii</taxon>
        <taxon>Teleostei</taxon>
        <taxon>Neoteleostei</taxon>
        <taxon>Acanthomorphata</taxon>
        <taxon>Gobiaria</taxon>
        <taxon>Gobiiformes</taxon>
        <taxon>Gobioidei</taxon>
        <taxon>Gobiidae</taxon>
        <taxon>Gobionellinae</taxon>
        <taxon>Mugilogobius</taxon>
    </lineage>
</organism>
<keyword evidence="17" id="KW-1185">Reference proteome</keyword>
<dbReference type="InterPro" id="IPR007905">
    <property type="entry name" value="EBP"/>
</dbReference>
<evidence type="ECO:0000256" key="4">
    <source>
        <dbReference type="ARBA" id="ARBA00022692"/>
    </source>
</evidence>
<reference evidence="17" key="1">
    <citation type="submission" date="2024-04" db="EMBL/GenBank/DDBJ databases">
        <title>Salinicola lusitanus LLJ914,a marine bacterium isolated from the Okinawa Trough.</title>
        <authorList>
            <person name="Li J."/>
        </authorList>
    </citation>
    <scope>NUCLEOTIDE SEQUENCE [LARGE SCALE GENOMIC DNA]</scope>
</reference>
<dbReference type="PROSITE" id="PS51751">
    <property type="entry name" value="EXPERA"/>
    <property type="match status" value="1"/>
</dbReference>
<dbReference type="GO" id="GO:0047750">
    <property type="term" value="F:cholestenol delta-isomerase activity"/>
    <property type="evidence" value="ECO:0007669"/>
    <property type="project" value="InterPro"/>
</dbReference>
<dbReference type="Pfam" id="PF05241">
    <property type="entry name" value="EBP"/>
    <property type="match status" value="1"/>
</dbReference>
<keyword evidence="7" id="KW-0756">Sterol biosynthesis</keyword>
<dbReference type="GO" id="GO:0005783">
    <property type="term" value="C:endoplasmic reticulum"/>
    <property type="evidence" value="ECO:0007669"/>
    <property type="project" value="TreeGrafter"/>
</dbReference>
<evidence type="ECO:0000256" key="1">
    <source>
        <dbReference type="ARBA" id="ARBA00004141"/>
    </source>
</evidence>
<comment type="subcellular location">
    <subcellularLocation>
        <location evidence="1">Membrane</location>
        <topology evidence="1">Multi-pass membrane protein</topology>
    </subcellularLocation>
</comment>
<evidence type="ECO:0000256" key="9">
    <source>
        <dbReference type="ARBA" id="ARBA00023136"/>
    </source>
</evidence>
<dbReference type="EMBL" id="JBBPFD010000020">
    <property type="protein sequence ID" value="KAK7884268.1"/>
    <property type="molecule type" value="Genomic_DNA"/>
</dbReference>
<accession>A0AAW0N301</accession>
<feature type="transmembrane region" description="Helical" evidence="14">
    <location>
        <begin position="111"/>
        <end position="131"/>
    </location>
</feature>
<dbReference type="PANTHER" id="PTHR14207:SF0">
    <property type="entry name" value="3-BETA-HYDROXYSTEROID-DELTA(8),DELTA(7)-ISOMERASE"/>
    <property type="match status" value="1"/>
</dbReference>
<keyword evidence="3" id="KW-0444">Lipid biosynthesis</keyword>
<name>A0AAW0N301_9GOBI</name>
<evidence type="ECO:0000256" key="11">
    <source>
        <dbReference type="ARBA" id="ARBA00023221"/>
    </source>
</evidence>
<dbReference type="GO" id="GO:0000247">
    <property type="term" value="F:C-8 sterol isomerase activity"/>
    <property type="evidence" value="ECO:0007669"/>
    <property type="project" value="TreeGrafter"/>
</dbReference>
<evidence type="ECO:0000256" key="5">
    <source>
        <dbReference type="ARBA" id="ARBA00022955"/>
    </source>
</evidence>
<keyword evidence="12" id="KW-0413">Isomerase</keyword>
<evidence type="ECO:0000256" key="6">
    <source>
        <dbReference type="ARBA" id="ARBA00022989"/>
    </source>
</evidence>
<dbReference type="GO" id="GO:0016020">
    <property type="term" value="C:membrane"/>
    <property type="evidence" value="ECO:0007669"/>
    <property type="project" value="UniProtKB-SubCell"/>
</dbReference>
<feature type="domain" description="EXPERA" evidence="15">
    <location>
        <begin position="25"/>
        <end position="150"/>
    </location>
</feature>
<keyword evidence="5" id="KW-0752">Steroid biosynthesis</keyword>
<comment type="similarity">
    <text evidence="2">Belongs to the EBP family.</text>
</comment>
<evidence type="ECO:0000256" key="8">
    <source>
        <dbReference type="ARBA" id="ARBA00023098"/>
    </source>
</evidence>
<proteinExistence type="inferred from homology"/>
<evidence type="ECO:0000313" key="17">
    <source>
        <dbReference type="Proteomes" id="UP001460270"/>
    </source>
</evidence>
<dbReference type="PANTHER" id="PTHR14207">
    <property type="entry name" value="STEROL ISOMERASE"/>
    <property type="match status" value="1"/>
</dbReference>
<evidence type="ECO:0000256" key="12">
    <source>
        <dbReference type="ARBA" id="ARBA00023235"/>
    </source>
</evidence>